<evidence type="ECO:0000256" key="9">
    <source>
        <dbReference type="ARBA" id="ARBA00031636"/>
    </source>
</evidence>
<feature type="transmembrane region" description="Helical" evidence="11">
    <location>
        <begin position="194"/>
        <end position="213"/>
    </location>
</feature>
<evidence type="ECO:0000313" key="12">
    <source>
        <dbReference type="EMBL" id="MBC2594580.1"/>
    </source>
</evidence>
<feature type="transmembrane region" description="Helical" evidence="11">
    <location>
        <begin position="248"/>
        <end position="268"/>
    </location>
</feature>
<feature type="transmembrane region" description="Helical" evidence="11">
    <location>
        <begin position="50"/>
        <end position="73"/>
    </location>
</feature>
<gene>
    <name evidence="12" type="ORF">H5P28_09945</name>
</gene>
<sequence>MSFLSRLSHESRPTVILAIPLIVGQLSHMLTATADTVMIGRLGVTPLAAATFANTLLYLPLMFAIGLTLAVSIQVSQARGAKDPALARSALRHGLYLSAGTAFITVAGALLALPLLPLFRQPEEVVAAAPAYFILVAVSFMPAMGSMVIKNHADSMNRPWPPLFILLGGVAANVFLNWLLIYGNWGCPAWGLEGAGVATLLARGLTLAALIGWCRWDARLREWVPARWLRPPDWEALRKLWKLGWPSSLQLLAEVSAFVMATLIIGTLGADALASHQVAITCAATVFMVPMGISQAVTVRVGESFGACRFASLRPILAGGWLMGIVFTLFSASAFLLLRHEIAGWFLPESPAQALAAALLLVAVAFQLGDAVQIISVGALRGLGEVRFPAWMSFFCCWFISIPTGWLLAYPAGWGVEGVWWGLTIGLTVMSLTFGVQSWRKTSPSRPVPPYMTPGTESLTL</sequence>
<keyword evidence="3" id="KW-0050">Antiport</keyword>
<evidence type="ECO:0000256" key="10">
    <source>
        <dbReference type="SAM" id="MobiDB-lite"/>
    </source>
</evidence>
<dbReference type="GO" id="GO:0005886">
    <property type="term" value="C:plasma membrane"/>
    <property type="evidence" value="ECO:0007669"/>
    <property type="project" value="UniProtKB-SubCell"/>
</dbReference>
<dbReference type="Pfam" id="PF01554">
    <property type="entry name" value="MatE"/>
    <property type="match status" value="2"/>
</dbReference>
<protein>
    <recommendedName>
        <fullName evidence="9">Multidrug-efflux transporter</fullName>
    </recommendedName>
</protein>
<evidence type="ECO:0000256" key="8">
    <source>
        <dbReference type="ARBA" id="ARBA00023136"/>
    </source>
</evidence>
<feature type="transmembrane region" description="Helical" evidence="11">
    <location>
        <begin position="350"/>
        <end position="369"/>
    </location>
</feature>
<dbReference type="InterPro" id="IPR002528">
    <property type="entry name" value="MATE_fam"/>
</dbReference>
<evidence type="ECO:0000256" key="3">
    <source>
        <dbReference type="ARBA" id="ARBA00022449"/>
    </source>
</evidence>
<keyword evidence="2" id="KW-0813">Transport</keyword>
<dbReference type="EMBL" id="JACHVB010000025">
    <property type="protein sequence ID" value="MBC2594580.1"/>
    <property type="molecule type" value="Genomic_DNA"/>
</dbReference>
<dbReference type="InterPro" id="IPR050222">
    <property type="entry name" value="MATE_MdtK"/>
</dbReference>
<feature type="transmembrane region" description="Helical" evidence="11">
    <location>
        <begin position="274"/>
        <end position="294"/>
    </location>
</feature>
<evidence type="ECO:0000313" key="13">
    <source>
        <dbReference type="Proteomes" id="UP000546464"/>
    </source>
</evidence>
<dbReference type="AlphaFoldDB" id="A0A842HED1"/>
<dbReference type="CDD" id="cd13131">
    <property type="entry name" value="MATE_NorM_like"/>
    <property type="match status" value="1"/>
</dbReference>
<comment type="caution">
    <text evidence="12">The sequence shown here is derived from an EMBL/GenBank/DDBJ whole genome shotgun (WGS) entry which is preliminary data.</text>
</comment>
<feature type="transmembrane region" description="Helical" evidence="11">
    <location>
        <begin position="131"/>
        <end position="149"/>
    </location>
</feature>
<keyword evidence="7" id="KW-0406">Ion transport</keyword>
<dbReference type="GO" id="GO:0015297">
    <property type="term" value="F:antiporter activity"/>
    <property type="evidence" value="ECO:0007669"/>
    <property type="project" value="UniProtKB-KW"/>
</dbReference>
<reference evidence="12 13" key="1">
    <citation type="submission" date="2020-07" db="EMBL/GenBank/DDBJ databases">
        <authorList>
            <person name="Feng X."/>
        </authorList>
    </citation>
    <scope>NUCLEOTIDE SEQUENCE [LARGE SCALE GENOMIC DNA]</scope>
    <source>
        <strain evidence="12 13">JCM31066</strain>
    </source>
</reference>
<organism evidence="12 13">
    <name type="scientific">Ruficoccus amylovorans</name>
    <dbReference type="NCBI Taxonomy" id="1804625"/>
    <lineage>
        <taxon>Bacteria</taxon>
        <taxon>Pseudomonadati</taxon>
        <taxon>Verrucomicrobiota</taxon>
        <taxon>Opitutia</taxon>
        <taxon>Puniceicoccales</taxon>
        <taxon>Cerasicoccaceae</taxon>
        <taxon>Ruficoccus</taxon>
    </lineage>
</organism>
<evidence type="ECO:0000256" key="4">
    <source>
        <dbReference type="ARBA" id="ARBA00022475"/>
    </source>
</evidence>
<feature type="transmembrane region" description="Helical" evidence="11">
    <location>
        <begin position="315"/>
        <end position="338"/>
    </location>
</feature>
<proteinExistence type="predicted"/>
<feature type="transmembrane region" description="Helical" evidence="11">
    <location>
        <begin position="161"/>
        <end position="182"/>
    </location>
</feature>
<evidence type="ECO:0000256" key="2">
    <source>
        <dbReference type="ARBA" id="ARBA00022448"/>
    </source>
</evidence>
<evidence type="ECO:0000256" key="11">
    <source>
        <dbReference type="SAM" id="Phobius"/>
    </source>
</evidence>
<feature type="transmembrane region" description="Helical" evidence="11">
    <location>
        <begin position="418"/>
        <end position="436"/>
    </location>
</feature>
<dbReference type="RefSeq" id="WP_185675561.1">
    <property type="nucleotide sequence ID" value="NZ_JACHVB010000025.1"/>
</dbReference>
<dbReference type="GO" id="GO:0042910">
    <property type="term" value="F:xenobiotic transmembrane transporter activity"/>
    <property type="evidence" value="ECO:0007669"/>
    <property type="project" value="InterPro"/>
</dbReference>
<keyword evidence="8 11" id="KW-0472">Membrane</keyword>
<evidence type="ECO:0000256" key="5">
    <source>
        <dbReference type="ARBA" id="ARBA00022692"/>
    </source>
</evidence>
<feature type="transmembrane region" description="Helical" evidence="11">
    <location>
        <begin position="94"/>
        <end position="119"/>
    </location>
</feature>
<dbReference type="InterPro" id="IPR048279">
    <property type="entry name" value="MdtK-like"/>
</dbReference>
<evidence type="ECO:0000256" key="7">
    <source>
        <dbReference type="ARBA" id="ARBA00023065"/>
    </source>
</evidence>
<keyword evidence="4" id="KW-1003">Cell membrane</keyword>
<dbReference type="PIRSF" id="PIRSF006603">
    <property type="entry name" value="DinF"/>
    <property type="match status" value="1"/>
</dbReference>
<evidence type="ECO:0000256" key="1">
    <source>
        <dbReference type="ARBA" id="ARBA00004651"/>
    </source>
</evidence>
<dbReference type="PANTHER" id="PTHR43298:SF2">
    <property type="entry name" value="FMN_FAD EXPORTER YEEO-RELATED"/>
    <property type="match status" value="1"/>
</dbReference>
<keyword evidence="5 11" id="KW-0812">Transmembrane</keyword>
<comment type="subcellular location">
    <subcellularLocation>
        <location evidence="1">Cell membrane</location>
        <topology evidence="1">Multi-pass membrane protein</topology>
    </subcellularLocation>
</comment>
<dbReference type="NCBIfam" id="TIGR00797">
    <property type="entry name" value="matE"/>
    <property type="match status" value="1"/>
</dbReference>
<feature type="transmembrane region" description="Helical" evidence="11">
    <location>
        <begin position="390"/>
        <end position="412"/>
    </location>
</feature>
<dbReference type="Proteomes" id="UP000546464">
    <property type="component" value="Unassembled WGS sequence"/>
</dbReference>
<keyword evidence="13" id="KW-1185">Reference proteome</keyword>
<dbReference type="GO" id="GO:0006811">
    <property type="term" value="P:monoatomic ion transport"/>
    <property type="evidence" value="ECO:0007669"/>
    <property type="project" value="UniProtKB-KW"/>
</dbReference>
<evidence type="ECO:0000256" key="6">
    <source>
        <dbReference type="ARBA" id="ARBA00022989"/>
    </source>
</evidence>
<dbReference type="PANTHER" id="PTHR43298">
    <property type="entry name" value="MULTIDRUG RESISTANCE PROTEIN NORM-RELATED"/>
    <property type="match status" value="1"/>
</dbReference>
<accession>A0A842HED1</accession>
<keyword evidence="6 11" id="KW-1133">Transmembrane helix</keyword>
<feature type="region of interest" description="Disordered" evidence="10">
    <location>
        <begin position="441"/>
        <end position="461"/>
    </location>
</feature>
<name>A0A842HED1_9BACT</name>